<evidence type="ECO:0000313" key="3">
    <source>
        <dbReference type="EMBL" id="KAJ7414457.1"/>
    </source>
</evidence>
<dbReference type="Pfam" id="PF00078">
    <property type="entry name" value="RVT_1"/>
    <property type="match status" value="1"/>
</dbReference>
<dbReference type="Proteomes" id="UP001145742">
    <property type="component" value="Unassembled WGS sequence"/>
</dbReference>
<evidence type="ECO:0000259" key="1">
    <source>
        <dbReference type="PROSITE" id="PS50878"/>
    </source>
</evidence>
<evidence type="ECO:0000313" key="2">
    <source>
        <dbReference type="EMBL" id="KAJ7405931.1"/>
    </source>
</evidence>
<feature type="domain" description="Reverse transcriptase" evidence="1">
    <location>
        <begin position="1"/>
        <end position="92"/>
    </location>
</feature>
<dbReference type="EMBL" id="WHWB01034055">
    <property type="protein sequence ID" value="KAJ7414457.1"/>
    <property type="molecule type" value="Genomic_DNA"/>
</dbReference>
<gene>
    <name evidence="2" type="ORF">WISP_136805</name>
    <name evidence="3" type="ORF">WISP_84069</name>
</gene>
<dbReference type="PANTHER" id="PTHR33332">
    <property type="entry name" value="REVERSE TRANSCRIPTASE DOMAIN-CONTAINING PROTEIN"/>
    <property type="match status" value="1"/>
</dbReference>
<protein>
    <submittedName>
        <fullName evidence="3">Rna-directed dna polymerase from mobile element jockey-like</fullName>
    </submittedName>
</protein>
<dbReference type="InterPro" id="IPR000477">
    <property type="entry name" value="RT_dom"/>
</dbReference>
<reference evidence="3" key="1">
    <citation type="submission" date="2019-10" db="EMBL/GenBank/DDBJ databases">
        <authorList>
            <person name="Soares A.E.R."/>
            <person name="Aleixo A."/>
            <person name="Schneider P."/>
            <person name="Miyaki C.Y."/>
            <person name="Schneider M.P."/>
            <person name="Mello C."/>
            <person name="Vasconcelos A.T.R."/>
        </authorList>
    </citation>
    <scope>NUCLEOTIDE SEQUENCE</scope>
    <source>
        <tissue evidence="3">Muscle</tissue>
    </source>
</reference>
<organism evidence="3 4">
    <name type="scientific">Willisornis vidua</name>
    <name type="common">Xingu scale-backed antbird</name>
    <dbReference type="NCBI Taxonomy" id="1566151"/>
    <lineage>
        <taxon>Eukaryota</taxon>
        <taxon>Metazoa</taxon>
        <taxon>Chordata</taxon>
        <taxon>Craniata</taxon>
        <taxon>Vertebrata</taxon>
        <taxon>Euteleostomi</taxon>
        <taxon>Archelosauria</taxon>
        <taxon>Archosauria</taxon>
        <taxon>Dinosauria</taxon>
        <taxon>Saurischia</taxon>
        <taxon>Theropoda</taxon>
        <taxon>Coelurosauria</taxon>
        <taxon>Aves</taxon>
        <taxon>Neognathae</taxon>
        <taxon>Neoaves</taxon>
        <taxon>Telluraves</taxon>
        <taxon>Australaves</taxon>
        <taxon>Passeriformes</taxon>
        <taxon>Thamnophilidae</taxon>
        <taxon>Willisornis</taxon>
    </lineage>
</organism>
<proteinExistence type="predicted"/>
<evidence type="ECO:0000313" key="4">
    <source>
        <dbReference type="Proteomes" id="UP001145742"/>
    </source>
</evidence>
<comment type="caution">
    <text evidence="3">The sequence shown here is derived from an EMBL/GenBank/DDBJ whole genome shotgun (WGS) entry which is preliminary data.</text>
</comment>
<accession>A0ABQ9D3T9</accession>
<keyword evidence="4" id="KW-1185">Reference proteome</keyword>
<dbReference type="PROSITE" id="PS50878">
    <property type="entry name" value="RT_POL"/>
    <property type="match status" value="1"/>
</dbReference>
<sequence>MLCPVLFYIFVDDLDEGIESTLSKFMDDSMLGESVNQEKVRKALQSILDRLDQWVETNGIRFNKAKCWVLHLGHDNTLQHYRLAAEWLENVPVEKNLGVLFDSQLDKTHQCTQVAKKTNGILVCIRNSVARSTSEVILPMYSALVRPHLKYYVQFLAPPVLGPSIQEGH</sequence>
<name>A0ABQ9D3T9_9PASS</name>
<dbReference type="EMBL" id="WHWB01034684">
    <property type="protein sequence ID" value="KAJ7405931.1"/>
    <property type="molecule type" value="Genomic_DNA"/>
</dbReference>